<dbReference type="Proteomes" id="UP000196239">
    <property type="component" value="Chromosome 1"/>
</dbReference>
<evidence type="ECO:0000313" key="3">
    <source>
        <dbReference type="Proteomes" id="UP000196239"/>
    </source>
</evidence>
<feature type="coiled-coil region" evidence="1">
    <location>
        <begin position="56"/>
        <end position="83"/>
    </location>
</feature>
<evidence type="ECO:0000313" key="2">
    <source>
        <dbReference type="EMBL" id="CUR52353.1"/>
    </source>
</evidence>
<keyword evidence="1" id="KW-0175">Coiled coil</keyword>
<protein>
    <submittedName>
        <fullName evidence="2">Uncharacterized protein</fullName>
    </submittedName>
</protein>
<proteinExistence type="predicted"/>
<name>A0A128A4R4_9ARCH</name>
<keyword evidence="3" id="KW-1185">Reference proteome</keyword>
<reference evidence="3" key="1">
    <citation type="submission" date="2015-10" db="EMBL/GenBank/DDBJ databases">
        <authorList>
            <person name="Lehtovirta-Morley L.E."/>
            <person name="Vieille C."/>
        </authorList>
    </citation>
    <scope>NUCLEOTIDE SEQUENCE [LARGE SCALE GENOMIC DNA]</scope>
</reference>
<gene>
    <name evidence="2" type="ORF">NDEV_1591</name>
</gene>
<sequence>MSDFAFLEQVATRIRENRTQLKDTEDELATVNFRIHEIPLKSPTESTFAKMIGQDYYDASVDLEKAREKLVALKEELTVKVKEDIALFITEFTSHELVIPLEPNPKVAEGNTIFHYKNNTTFNNILAILGELLGLSPPILVKDVMFSASEIVIKVTDEYEAKQKFLSSINEVQKTLSIKRK</sequence>
<organism evidence="2 3">
    <name type="scientific">Nitrosotalea devaniterrae</name>
    <dbReference type="NCBI Taxonomy" id="1078905"/>
    <lineage>
        <taxon>Archaea</taxon>
        <taxon>Nitrososphaerota</taxon>
        <taxon>Nitrososphaeria</taxon>
        <taxon>Nitrosotaleales</taxon>
        <taxon>Nitrosotaleaceae</taxon>
        <taxon>Nitrosotalea</taxon>
    </lineage>
</organism>
<dbReference type="AlphaFoldDB" id="A0A128A4R4"/>
<accession>A0A128A4R4</accession>
<dbReference type="KEGG" id="ndv:NDEV_1591"/>
<dbReference type="EMBL" id="LN890280">
    <property type="protein sequence ID" value="CUR52353.1"/>
    <property type="molecule type" value="Genomic_DNA"/>
</dbReference>
<evidence type="ECO:0000256" key="1">
    <source>
        <dbReference type="SAM" id="Coils"/>
    </source>
</evidence>